<dbReference type="PANTHER" id="PTHR30204">
    <property type="entry name" value="REDOX-CYCLING DRUG-SENSING TRANSCRIPTIONAL ACTIVATOR SOXR"/>
    <property type="match status" value="1"/>
</dbReference>
<dbReference type="RefSeq" id="WP_126596199.1">
    <property type="nucleotide sequence ID" value="NZ_BIFQ01000001.1"/>
</dbReference>
<dbReference type="Proteomes" id="UP000287224">
    <property type="component" value="Unassembled WGS sequence"/>
</dbReference>
<evidence type="ECO:0000256" key="2">
    <source>
        <dbReference type="ARBA" id="ARBA00023015"/>
    </source>
</evidence>
<dbReference type="PRINTS" id="PR00040">
    <property type="entry name" value="HTHMERR"/>
</dbReference>
<organism evidence="6 7">
    <name type="scientific">Dictyobacter aurantiacus</name>
    <dbReference type="NCBI Taxonomy" id="1936993"/>
    <lineage>
        <taxon>Bacteria</taxon>
        <taxon>Bacillati</taxon>
        <taxon>Chloroflexota</taxon>
        <taxon>Ktedonobacteria</taxon>
        <taxon>Ktedonobacterales</taxon>
        <taxon>Dictyobacteraceae</taxon>
        <taxon>Dictyobacter</taxon>
    </lineage>
</organism>
<evidence type="ECO:0000256" key="4">
    <source>
        <dbReference type="ARBA" id="ARBA00023163"/>
    </source>
</evidence>
<keyword evidence="2" id="KW-0805">Transcription regulation</keyword>
<dbReference type="GO" id="GO:0003700">
    <property type="term" value="F:DNA-binding transcription factor activity"/>
    <property type="evidence" value="ECO:0007669"/>
    <property type="project" value="InterPro"/>
</dbReference>
<accession>A0A401ZE34</accession>
<dbReference type="PANTHER" id="PTHR30204:SF69">
    <property type="entry name" value="MERR-FAMILY TRANSCRIPTIONAL REGULATOR"/>
    <property type="match status" value="1"/>
</dbReference>
<evidence type="ECO:0000259" key="5">
    <source>
        <dbReference type="PROSITE" id="PS50937"/>
    </source>
</evidence>
<evidence type="ECO:0000256" key="1">
    <source>
        <dbReference type="ARBA" id="ARBA00022491"/>
    </source>
</evidence>
<dbReference type="InterPro" id="IPR047057">
    <property type="entry name" value="MerR_fam"/>
</dbReference>
<dbReference type="InterPro" id="IPR000551">
    <property type="entry name" value="MerR-type_HTH_dom"/>
</dbReference>
<keyword evidence="1" id="KW-0678">Repressor</keyword>
<evidence type="ECO:0000256" key="3">
    <source>
        <dbReference type="ARBA" id="ARBA00023125"/>
    </source>
</evidence>
<feature type="domain" description="HTH merR-type" evidence="5">
    <location>
        <begin position="4"/>
        <end position="73"/>
    </location>
</feature>
<keyword evidence="4" id="KW-0804">Transcription</keyword>
<sequence length="275" mass="31315">MRKLLRIGEVAQLLGVSTKTIRHYHKINLLQEPERTEAGYRLYSSQDLMRLRQIRQLQSYGLPLKTIKTILGDPTREHPLHELLRALDQELVAQISALEQRRQRIRALLVEEDTHLDVTQPATAASVAWVKEVLGERVTQISPRAVQLEAKIWSAIQNFQWPEAFSERVQEAVSQLATHDDLLEYLLPFYDRVVALEALAEDAPEVQQLAEECLRNTAFRELIQHLTLLSQQSPMLEAPFADVFGDMVNATLAPAQRHFFALLAPSINQETIGAM</sequence>
<dbReference type="Gene3D" id="1.10.1660.10">
    <property type="match status" value="1"/>
</dbReference>
<name>A0A401ZE34_9CHLR</name>
<protein>
    <recommendedName>
        <fullName evidence="5">HTH merR-type domain-containing protein</fullName>
    </recommendedName>
</protein>
<dbReference type="InterPro" id="IPR009061">
    <property type="entry name" value="DNA-bd_dom_put_sf"/>
</dbReference>
<evidence type="ECO:0000313" key="6">
    <source>
        <dbReference type="EMBL" id="GCE05122.1"/>
    </source>
</evidence>
<comment type="caution">
    <text evidence="6">The sequence shown here is derived from an EMBL/GenBank/DDBJ whole genome shotgun (WGS) entry which is preliminary data.</text>
</comment>
<keyword evidence="3" id="KW-0238">DNA-binding</keyword>
<evidence type="ECO:0000313" key="7">
    <source>
        <dbReference type="Proteomes" id="UP000287224"/>
    </source>
</evidence>
<reference evidence="7" key="1">
    <citation type="submission" date="2018-12" db="EMBL/GenBank/DDBJ databases">
        <title>Tengunoibacter tsumagoiensis gen. nov., sp. nov., Dictyobacter kobayashii sp. nov., D. alpinus sp. nov., and D. joshuensis sp. nov. and description of Dictyobacteraceae fam. nov. within the order Ktedonobacterales isolated from Tengu-no-mugimeshi.</title>
        <authorList>
            <person name="Wang C.M."/>
            <person name="Zheng Y."/>
            <person name="Sakai Y."/>
            <person name="Toyoda A."/>
            <person name="Minakuchi Y."/>
            <person name="Abe K."/>
            <person name="Yokota A."/>
            <person name="Yabe S."/>
        </authorList>
    </citation>
    <scope>NUCLEOTIDE SEQUENCE [LARGE SCALE GENOMIC DNA]</scope>
    <source>
        <strain evidence="7">S-27</strain>
    </source>
</reference>
<dbReference type="SMART" id="SM00422">
    <property type="entry name" value="HTH_MERR"/>
    <property type="match status" value="1"/>
</dbReference>
<dbReference type="Pfam" id="PF13411">
    <property type="entry name" value="MerR_1"/>
    <property type="match status" value="1"/>
</dbReference>
<dbReference type="CDD" id="cd00592">
    <property type="entry name" value="HTH_MerR-like"/>
    <property type="match status" value="1"/>
</dbReference>
<dbReference type="GO" id="GO:0003677">
    <property type="term" value="F:DNA binding"/>
    <property type="evidence" value="ECO:0007669"/>
    <property type="project" value="UniProtKB-KW"/>
</dbReference>
<gene>
    <name evidence="6" type="ORF">KDAU_24510</name>
</gene>
<dbReference type="PROSITE" id="PS50937">
    <property type="entry name" value="HTH_MERR_2"/>
    <property type="match status" value="1"/>
</dbReference>
<dbReference type="SUPFAM" id="SSF46955">
    <property type="entry name" value="Putative DNA-binding domain"/>
    <property type="match status" value="1"/>
</dbReference>
<dbReference type="OrthoDB" id="1894615at2"/>
<keyword evidence="7" id="KW-1185">Reference proteome</keyword>
<dbReference type="AlphaFoldDB" id="A0A401ZE34"/>
<dbReference type="EMBL" id="BIFQ01000001">
    <property type="protein sequence ID" value="GCE05122.1"/>
    <property type="molecule type" value="Genomic_DNA"/>
</dbReference>
<proteinExistence type="predicted"/>